<dbReference type="Proteomes" id="UP000700732">
    <property type="component" value="Unassembled WGS sequence"/>
</dbReference>
<dbReference type="EMBL" id="VFIA01000040">
    <property type="protein sequence ID" value="MBC3794240.1"/>
    <property type="molecule type" value="Genomic_DNA"/>
</dbReference>
<sequence length="295" mass="34442">MYHFTTLHELARASGVEPPEHPLIGLLRITDKLVINKSAFTSDLYMIGLKKVKAGYMLYGRTRFDHETGSMVFMKPRQVVEMSNLEFEEDGYILFFHEDFLHAHPLHNQIQRYSFFEYETNEALHLAPKEEKIIWNIFNTIEQEYNNNEDEFSRDIILAGVNSMLTYAERFYKRQFINRKQLSGKTVTEFNRILHLFLHDGSLENGLPSVTELVSQLHISRRYLTDLLKIETGKTAQDLIHIALIGEAKNRLRTEDKTVSEVAYALGFVNMSYFSRLFKKETGLSPTAYRNHHLN</sequence>
<reference evidence="5 6" key="1">
    <citation type="submission" date="2019-06" db="EMBL/GenBank/DDBJ databases">
        <title>Spirosoma utsteinense sp. nov. isolated from Antarctic ice-free soils.</title>
        <authorList>
            <person name="Tahon G."/>
        </authorList>
    </citation>
    <scope>NUCLEOTIDE SEQUENCE [LARGE SCALE GENOMIC DNA]</scope>
    <source>
        <strain evidence="5 6">LMG 31447</strain>
    </source>
</reference>
<protein>
    <submittedName>
        <fullName evidence="5">AraC-like DNA-binding protein</fullName>
    </submittedName>
</protein>
<dbReference type="RefSeq" id="WP_186740532.1">
    <property type="nucleotide sequence ID" value="NZ_VFIA01000040.1"/>
</dbReference>
<evidence type="ECO:0000313" key="5">
    <source>
        <dbReference type="EMBL" id="MBC3794240.1"/>
    </source>
</evidence>
<name>A0ABR6WCD7_9BACT</name>
<evidence type="ECO:0000256" key="3">
    <source>
        <dbReference type="ARBA" id="ARBA00023163"/>
    </source>
</evidence>
<evidence type="ECO:0000256" key="2">
    <source>
        <dbReference type="ARBA" id="ARBA00023125"/>
    </source>
</evidence>
<dbReference type="InterPro" id="IPR020449">
    <property type="entry name" value="Tscrpt_reg_AraC-type_HTH"/>
</dbReference>
<dbReference type="Pfam" id="PF12833">
    <property type="entry name" value="HTH_18"/>
    <property type="match status" value="1"/>
</dbReference>
<dbReference type="Gene3D" id="1.10.10.60">
    <property type="entry name" value="Homeodomain-like"/>
    <property type="match status" value="1"/>
</dbReference>
<evidence type="ECO:0000313" key="6">
    <source>
        <dbReference type="Proteomes" id="UP000700732"/>
    </source>
</evidence>
<dbReference type="InterPro" id="IPR018060">
    <property type="entry name" value="HTH_AraC"/>
</dbReference>
<dbReference type="PANTHER" id="PTHR43280:SF32">
    <property type="entry name" value="TRANSCRIPTIONAL REGULATORY PROTEIN"/>
    <property type="match status" value="1"/>
</dbReference>
<evidence type="ECO:0000259" key="4">
    <source>
        <dbReference type="PROSITE" id="PS01124"/>
    </source>
</evidence>
<accession>A0ABR6WCD7</accession>
<keyword evidence="1" id="KW-0805">Transcription regulation</keyword>
<comment type="caution">
    <text evidence="5">The sequence shown here is derived from an EMBL/GenBank/DDBJ whole genome shotgun (WGS) entry which is preliminary data.</text>
</comment>
<dbReference type="SMART" id="SM00342">
    <property type="entry name" value="HTH_ARAC"/>
    <property type="match status" value="1"/>
</dbReference>
<dbReference type="PROSITE" id="PS01124">
    <property type="entry name" value="HTH_ARAC_FAMILY_2"/>
    <property type="match status" value="1"/>
</dbReference>
<dbReference type="PRINTS" id="PR00032">
    <property type="entry name" value="HTHARAC"/>
</dbReference>
<keyword evidence="3" id="KW-0804">Transcription</keyword>
<gene>
    <name evidence="5" type="ORF">FH603_4767</name>
</gene>
<evidence type="ECO:0000256" key="1">
    <source>
        <dbReference type="ARBA" id="ARBA00023015"/>
    </source>
</evidence>
<dbReference type="SUPFAM" id="SSF46689">
    <property type="entry name" value="Homeodomain-like"/>
    <property type="match status" value="1"/>
</dbReference>
<keyword evidence="6" id="KW-1185">Reference proteome</keyword>
<keyword evidence="2" id="KW-0238">DNA-binding</keyword>
<dbReference type="PANTHER" id="PTHR43280">
    <property type="entry name" value="ARAC-FAMILY TRANSCRIPTIONAL REGULATOR"/>
    <property type="match status" value="1"/>
</dbReference>
<proteinExistence type="predicted"/>
<organism evidence="5 6">
    <name type="scientific">Spirosoma utsteinense</name>
    <dbReference type="NCBI Taxonomy" id="2585773"/>
    <lineage>
        <taxon>Bacteria</taxon>
        <taxon>Pseudomonadati</taxon>
        <taxon>Bacteroidota</taxon>
        <taxon>Cytophagia</taxon>
        <taxon>Cytophagales</taxon>
        <taxon>Cytophagaceae</taxon>
        <taxon>Spirosoma</taxon>
    </lineage>
</organism>
<dbReference type="InterPro" id="IPR009057">
    <property type="entry name" value="Homeodomain-like_sf"/>
</dbReference>
<feature type="domain" description="HTH araC/xylS-type" evidence="4">
    <location>
        <begin position="191"/>
        <end position="292"/>
    </location>
</feature>